<reference evidence="2 3" key="1">
    <citation type="journal article" date="2023" name="G3 (Bethesda)">
        <title>A chromosome-level genome assembly of Zasmidium syzygii isolated from banana leaves.</title>
        <authorList>
            <person name="van Westerhoven A.C."/>
            <person name="Mehrabi R."/>
            <person name="Talebi R."/>
            <person name="Steentjes M.B.F."/>
            <person name="Corcolon B."/>
            <person name="Chong P.A."/>
            <person name="Kema G.H.J."/>
            <person name="Seidl M.F."/>
        </authorList>
    </citation>
    <scope>NUCLEOTIDE SEQUENCE [LARGE SCALE GENOMIC DNA]</scope>
    <source>
        <strain evidence="2 3">P124</strain>
    </source>
</reference>
<evidence type="ECO:0000313" key="2">
    <source>
        <dbReference type="EMBL" id="KAK4498584.1"/>
    </source>
</evidence>
<protein>
    <submittedName>
        <fullName evidence="2">Uncharacterized protein</fullName>
    </submittedName>
</protein>
<gene>
    <name evidence="2" type="ORF">PRZ48_011242</name>
</gene>
<evidence type="ECO:0000256" key="1">
    <source>
        <dbReference type="SAM" id="MobiDB-lite"/>
    </source>
</evidence>
<dbReference type="Proteomes" id="UP001305779">
    <property type="component" value="Unassembled WGS sequence"/>
</dbReference>
<dbReference type="EMBL" id="JAXOVC010000008">
    <property type="protein sequence ID" value="KAK4498584.1"/>
    <property type="molecule type" value="Genomic_DNA"/>
</dbReference>
<feature type="region of interest" description="Disordered" evidence="1">
    <location>
        <begin position="1"/>
        <end position="60"/>
    </location>
</feature>
<sequence>MSHQSSNSQPVEDHVMALPGIEGAVEEAAPDMGSNTQQRDEPQSVTSRASSLTRNQTPRHLDPKNPCFIFRLTAELRDIIYDELLLFEEADPNKILHTQILATCKEIHAEGLSRLQDQNFKTTLLARIWLRQDGGAMIRFGSGETEQVRQPTRLYNEVSSFPPTSSDLKRLVVVLTVHSGSDPGWTMNLSDHDGVAKVQFQLYLLVTQALLSTAVKDVYFKAQFNTRTAKARARRLLSHLCLPLRQLDSHMTLHLNDLTTRAGVYTSQLKVLLHSFCGNQQRPGGWEEDYARVEIDLTRSAKGAMSKLKDEPWKGLRERADARLTDEGS</sequence>
<evidence type="ECO:0000313" key="3">
    <source>
        <dbReference type="Proteomes" id="UP001305779"/>
    </source>
</evidence>
<keyword evidence="3" id="KW-1185">Reference proteome</keyword>
<name>A0ABR0EB57_ZASCE</name>
<proteinExistence type="predicted"/>
<feature type="compositionally biased region" description="Polar residues" evidence="1">
    <location>
        <begin position="1"/>
        <end position="10"/>
    </location>
</feature>
<comment type="caution">
    <text evidence="2">The sequence shown here is derived from an EMBL/GenBank/DDBJ whole genome shotgun (WGS) entry which is preliminary data.</text>
</comment>
<organism evidence="2 3">
    <name type="scientific">Zasmidium cellare</name>
    <name type="common">Wine cellar mold</name>
    <name type="synonym">Racodium cellare</name>
    <dbReference type="NCBI Taxonomy" id="395010"/>
    <lineage>
        <taxon>Eukaryota</taxon>
        <taxon>Fungi</taxon>
        <taxon>Dikarya</taxon>
        <taxon>Ascomycota</taxon>
        <taxon>Pezizomycotina</taxon>
        <taxon>Dothideomycetes</taxon>
        <taxon>Dothideomycetidae</taxon>
        <taxon>Mycosphaerellales</taxon>
        <taxon>Mycosphaerellaceae</taxon>
        <taxon>Zasmidium</taxon>
    </lineage>
</organism>
<feature type="compositionally biased region" description="Polar residues" evidence="1">
    <location>
        <begin position="33"/>
        <end position="58"/>
    </location>
</feature>
<accession>A0ABR0EB57</accession>